<dbReference type="GO" id="GO:0004930">
    <property type="term" value="F:G protein-coupled receptor activity"/>
    <property type="evidence" value="ECO:0007669"/>
    <property type="project" value="UniProtKB-KW"/>
</dbReference>
<dbReference type="CDD" id="cd15063">
    <property type="entry name" value="7tmA_Octopamine_R"/>
    <property type="match status" value="1"/>
</dbReference>
<feature type="transmembrane region" description="Helical" evidence="13">
    <location>
        <begin position="20"/>
        <end position="46"/>
    </location>
</feature>
<dbReference type="EnsemblMetazoa" id="XM_029489452.1">
    <property type="protein sequence ID" value="XP_029345312.1"/>
    <property type="gene ID" value="LOC100164578"/>
</dbReference>
<evidence type="ECO:0000256" key="7">
    <source>
        <dbReference type="ARBA" id="ARBA00023136"/>
    </source>
</evidence>
<keyword evidence="3" id="KW-1003">Cell membrane</keyword>
<dbReference type="GeneID" id="100164578"/>
<evidence type="ECO:0000259" key="14">
    <source>
        <dbReference type="PROSITE" id="PS50262"/>
    </source>
</evidence>
<dbReference type="RefSeq" id="XP_029345311.1">
    <property type="nucleotide sequence ID" value="XM_029489451.1"/>
</dbReference>
<dbReference type="GO" id="GO:0005886">
    <property type="term" value="C:plasma membrane"/>
    <property type="evidence" value="ECO:0007669"/>
    <property type="project" value="UniProtKB-SubCell"/>
</dbReference>
<accession>A0A8R2JRI0</accession>
<dbReference type="OrthoDB" id="6358729at2759"/>
<dbReference type="KEGG" id="api:100164578"/>
<feature type="transmembrane region" description="Helical" evidence="13">
    <location>
        <begin position="207"/>
        <end position="228"/>
    </location>
</feature>
<comment type="subcellular location">
    <subcellularLocation>
        <location evidence="1">Cell membrane</location>
        <topology evidence="1">Multi-pass membrane protein</topology>
    </subcellularLocation>
</comment>
<dbReference type="PROSITE" id="PS50262">
    <property type="entry name" value="G_PROTEIN_RECEP_F1_2"/>
    <property type="match status" value="1"/>
</dbReference>
<dbReference type="CTD" id="43982"/>
<keyword evidence="7 13" id="KW-0472">Membrane</keyword>
<evidence type="ECO:0000256" key="13">
    <source>
        <dbReference type="SAM" id="Phobius"/>
    </source>
</evidence>
<evidence type="ECO:0000256" key="9">
    <source>
        <dbReference type="ARBA" id="ARBA00023180"/>
    </source>
</evidence>
<dbReference type="Pfam" id="PF00001">
    <property type="entry name" value="7tm_1"/>
    <property type="match status" value="1"/>
</dbReference>
<evidence type="ECO:0000313" key="15">
    <source>
        <dbReference type="EnsemblMetazoa" id="XP_029345312.1"/>
    </source>
</evidence>
<keyword evidence="5 13" id="KW-1133">Transmembrane helix</keyword>
<evidence type="ECO:0000256" key="11">
    <source>
        <dbReference type="RuleBase" id="RU000688"/>
    </source>
</evidence>
<feature type="region of interest" description="Disordered" evidence="12">
    <location>
        <begin position="414"/>
        <end position="517"/>
    </location>
</feature>
<dbReference type="AlphaFoldDB" id="A0A8R2JRI0"/>
<evidence type="ECO:0000256" key="4">
    <source>
        <dbReference type="ARBA" id="ARBA00022692"/>
    </source>
</evidence>
<feature type="region of interest" description="Disordered" evidence="12">
    <location>
        <begin position="350"/>
        <end position="380"/>
    </location>
</feature>
<dbReference type="InterPro" id="IPR017452">
    <property type="entry name" value="GPCR_Rhodpsn_7TM"/>
</dbReference>
<dbReference type="SMART" id="SM01381">
    <property type="entry name" value="7TM_GPCR_Srsx"/>
    <property type="match status" value="1"/>
</dbReference>
<dbReference type="PROSITE" id="PS00237">
    <property type="entry name" value="G_PROTEIN_RECEP_F1_1"/>
    <property type="match status" value="1"/>
</dbReference>
<protein>
    <recommendedName>
        <fullName evidence="14">G-protein coupled receptors family 1 profile domain-containing protein</fullName>
    </recommendedName>
</protein>
<reference evidence="15" key="2">
    <citation type="submission" date="2022-06" db="UniProtKB">
        <authorList>
            <consortium name="EnsemblMetazoa"/>
        </authorList>
    </citation>
    <scope>IDENTIFICATION</scope>
</reference>
<proteinExistence type="inferred from homology"/>
<keyword evidence="9" id="KW-0325">Glycoprotein</keyword>
<dbReference type="SUPFAM" id="SSF81321">
    <property type="entry name" value="Family A G protein-coupled receptor-like"/>
    <property type="match status" value="1"/>
</dbReference>
<feature type="compositionally biased region" description="Polar residues" evidence="12">
    <location>
        <begin position="350"/>
        <end position="360"/>
    </location>
</feature>
<dbReference type="PANTHER" id="PTHR24248:SF174">
    <property type="entry name" value="TYRAMINE_OCTOPAMINE RECEPTOR"/>
    <property type="match status" value="1"/>
</dbReference>
<dbReference type="EnsemblMetazoa" id="XM_029489453.1">
    <property type="protein sequence ID" value="XP_029345313.1"/>
    <property type="gene ID" value="LOC100164578"/>
</dbReference>
<keyword evidence="6 11" id="KW-0297">G-protein coupled receptor</keyword>
<evidence type="ECO:0000256" key="12">
    <source>
        <dbReference type="SAM" id="MobiDB-lite"/>
    </source>
</evidence>
<evidence type="ECO:0000256" key="3">
    <source>
        <dbReference type="ARBA" id="ARBA00022475"/>
    </source>
</evidence>
<keyword evidence="4 11" id="KW-0812">Transmembrane</keyword>
<dbReference type="Gene3D" id="1.20.1070.10">
    <property type="entry name" value="Rhodopsin 7-helix transmembrane proteins"/>
    <property type="match status" value="2"/>
</dbReference>
<dbReference type="PRINTS" id="PR00237">
    <property type="entry name" value="GPCRRHODOPSN"/>
</dbReference>
<feature type="compositionally biased region" description="Gly residues" evidence="12">
    <location>
        <begin position="485"/>
        <end position="515"/>
    </location>
</feature>
<evidence type="ECO:0000256" key="10">
    <source>
        <dbReference type="ARBA" id="ARBA00023224"/>
    </source>
</evidence>
<keyword evidence="10 11" id="KW-0807">Transducer</keyword>
<dbReference type="InterPro" id="IPR000276">
    <property type="entry name" value="GPCR_Rhodpsn"/>
</dbReference>
<comment type="similarity">
    <text evidence="2 11">Belongs to the G-protein coupled receptor 1 family.</text>
</comment>
<evidence type="ECO:0000256" key="1">
    <source>
        <dbReference type="ARBA" id="ARBA00004651"/>
    </source>
</evidence>
<evidence type="ECO:0000256" key="8">
    <source>
        <dbReference type="ARBA" id="ARBA00023170"/>
    </source>
</evidence>
<feature type="region of interest" description="Disordered" evidence="12">
    <location>
        <begin position="649"/>
        <end position="679"/>
    </location>
</feature>
<keyword evidence="8 11" id="KW-0675">Receptor</keyword>
<organism evidence="15 16">
    <name type="scientific">Acyrthosiphon pisum</name>
    <name type="common">Pea aphid</name>
    <dbReference type="NCBI Taxonomy" id="7029"/>
    <lineage>
        <taxon>Eukaryota</taxon>
        <taxon>Metazoa</taxon>
        <taxon>Ecdysozoa</taxon>
        <taxon>Arthropoda</taxon>
        <taxon>Hexapoda</taxon>
        <taxon>Insecta</taxon>
        <taxon>Pterygota</taxon>
        <taxon>Neoptera</taxon>
        <taxon>Paraneoptera</taxon>
        <taxon>Hemiptera</taxon>
        <taxon>Sternorrhyncha</taxon>
        <taxon>Aphidomorpha</taxon>
        <taxon>Aphidoidea</taxon>
        <taxon>Aphididae</taxon>
        <taxon>Macrosiphini</taxon>
        <taxon>Acyrthosiphon</taxon>
    </lineage>
</organism>
<dbReference type="PANTHER" id="PTHR24248">
    <property type="entry name" value="ADRENERGIC RECEPTOR-RELATED G-PROTEIN COUPLED RECEPTOR"/>
    <property type="match status" value="1"/>
</dbReference>
<dbReference type="EnsemblMetazoa" id="XM_029489451.1">
    <property type="protein sequence ID" value="XP_029345311.1"/>
    <property type="gene ID" value="LOC100164578"/>
</dbReference>
<evidence type="ECO:0000256" key="6">
    <source>
        <dbReference type="ARBA" id="ARBA00023040"/>
    </source>
</evidence>
<evidence type="ECO:0000256" key="5">
    <source>
        <dbReference type="ARBA" id="ARBA00022989"/>
    </source>
</evidence>
<feature type="compositionally biased region" description="Low complexity" evidence="12">
    <location>
        <begin position="361"/>
        <end position="380"/>
    </location>
</feature>
<name>A0A8R2JRI0_ACYPI</name>
<dbReference type="RefSeq" id="XP_029345312.1">
    <property type="nucleotide sequence ID" value="XM_029489452.1"/>
</dbReference>
<dbReference type="EnsemblMetazoa" id="XM_029489454.1">
    <property type="protein sequence ID" value="XP_029345314.1"/>
    <property type="gene ID" value="LOC100164578"/>
</dbReference>
<feature type="compositionally biased region" description="Polar residues" evidence="12">
    <location>
        <begin position="466"/>
        <end position="483"/>
    </location>
</feature>
<sequence>MNRTECQTLRDSLVWRDAQVLSTLAGLSFIALIVTVGNTLVVAAVFNSSKLRSPTNTFIVSLAVSDLMVGVAVLPFSATWEVFKVWLFGDYLCSVWLAVDVWMCTASILNLCAISLDRYLAVTRPVQYPSLMTSFRAKVLVVIVWVLSFVICLPPLVGWRDTHIPPEASTVLIRNELYRNGTGGRPQQEALPPSCPWICELPNNKWYVVYSALGSFYIPMFVMLFFYWRIYKAAVHTTRAINQGFRTMRSRRTFGNRFDEQRLTLRIHRGRGSSLKHAATASPSSAAVTAANGPGGGSPDVNRPPNSRRPSVRRSNHERIKISVSYPSSDCISAAAAAAAVATVTTATTSVDANGNSPPETLSQKSRSSFSSTTSPTSSSPLYAVHYTAAETYHHQRAATVRSVADTSACQLRVAGGSRKEHRRCSAGDTASPHSRLLLTSSPGGDHHHHHQHGGGGSAVGRPASCSVTSVKDQLSPSPSYDESTGGGGGGGGGSSGGAGASGGSDVGLGRGGLGSSNSKSKFASKMMGGGKRNIKAQVKRFRMETKAAKTLGIIVGGFIVCWLPFFTMYLVRAFCPTCIQPTLFSVMFWLGYCNSAINPMIYALFSKDFRFAFKRIICRWCCWASASDSTGGGGLTVADYGRRKGSDGSQLGAGGHGGASPRNRYIVTSSGAGAAGSDECSTRSMRLLQYSDSEPLNEPCSDDR</sequence>
<feature type="domain" description="G-protein coupled receptors family 1 profile" evidence="14">
    <location>
        <begin position="37"/>
        <end position="603"/>
    </location>
</feature>
<evidence type="ECO:0000313" key="16">
    <source>
        <dbReference type="Proteomes" id="UP000007819"/>
    </source>
</evidence>
<feature type="compositionally biased region" description="Low complexity" evidence="12">
    <location>
        <begin position="278"/>
        <end position="291"/>
    </location>
</feature>
<feature type="transmembrane region" description="Helical" evidence="13">
    <location>
        <begin position="58"/>
        <end position="83"/>
    </location>
</feature>
<feature type="transmembrane region" description="Helical" evidence="13">
    <location>
        <begin position="137"/>
        <end position="157"/>
    </location>
</feature>
<evidence type="ECO:0000256" key="2">
    <source>
        <dbReference type="ARBA" id="ARBA00010663"/>
    </source>
</evidence>
<reference evidence="16" key="1">
    <citation type="submission" date="2010-06" db="EMBL/GenBank/DDBJ databases">
        <authorList>
            <person name="Jiang H."/>
            <person name="Abraham K."/>
            <person name="Ali S."/>
            <person name="Alsbrooks S.L."/>
            <person name="Anim B.N."/>
            <person name="Anosike U.S."/>
            <person name="Attaway T."/>
            <person name="Bandaranaike D.P."/>
            <person name="Battles P.K."/>
            <person name="Bell S.N."/>
            <person name="Bell A.V."/>
            <person name="Beltran B."/>
            <person name="Bickham C."/>
            <person name="Bustamante Y."/>
            <person name="Caleb T."/>
            <person name="Canada A."/>
            <person name="Cardenas V."/>
            <person name="Carter K."/>
            <person name="Chacko J."/>
            <person name="Chandrabose M.N."/>
            <person name="Chavez D."/>
            <person name="Chavez A."/>
            <person name="Chen L."/>
            <person name="Chu H.-S."/>
            <person name="Claassen K.J."/>
            <person name="Cockrell R."/>
            <person name="Collins M."/>
            <person name="Cooper J.A."/>
            <person name="Cree A."/>
            <person name="Curry S.M."/>
            <person name="Da Y."/>
            <person name="Dao M.D."/>
            <person name="Das B."/>
            <person name="Davila M.-L."/>
            <person name="Davy-Carroll L."/>
            <person name="Denson S."/>
            <person name="Dinh H."/>
            <person name="Ebong V.E."/>
            <person name="Edwards J.R."/>
            <person name="Egan A."/>
            <person name="El-Daye J."/>
            <person name="Escobedo L."/>
            <person name="Fernandez S."/>
            <person name="Fernando P.R."/>
            <person name="Flagg N."/>
            <person name="Forbes L.D."/>
            <person name="Fowler R.G."/>
            <person name="Fu Q."/>
            <person name="Gabisi R.A."/>
            <person name="Ganer J."/>
            <person name="Garbino Pronczuk A."/>
            <person name="Garcia R.M."/>
            <person name="Garner T."/>
            <person name="Garrett T.E."/>
            <person name="Gonzalez D.A."/>
            <person name="Hamid H."/>
            <person name="Hawkins E.S."/>
            <person name="Hirani K."/>
            <person name="Hogues M.E."/>
            <person name="Hollins B."/>
            <person name="Hsiao C.-H."/>
            <person name="Jabil R."/>
            <person name="James M.L."/>
            <person name="Jhangiani S.N."/>
            <person name="Johnson B."/>
            <person name="Johnson Q."/>
            <person name="Joshi V."/>
            <person name="Kalu J.B."/>
            <person name="Kam C."/>
            <person name="Kashfia A."/>
            <person name="Keebler J."/>
            <person name="Kisamo H."/>
            <person name="Kovar C.L."/>
            <person name="Lago L.A."/>
            <person name="Lai C.-Y."/>
            <person name="Laidlaw J."/>
            <person name="Lara F."/>
            <person name="Le T.-K."/>
            <person name="Lee S.L."/>
            <person name="Legall F.H."/>
            <person name="Lemon S.J."/>
            <person name="Lewis L.R."/>
            <person name="Li B."/>
            <person name="Liu Y."/>
            <person name="Liu Y.-S."/>
            <person name="Lopez J."/>
            <person name="Lozado R.J."/>
            <person name="Lu J."/>
            <person name="Madu R.C."/>
            <person name="Maheshwari M."/>
            <person name="Maheshwari R."/>
            <person name="Malloy K."/>
            <person name="Martinez E."/>
            <person name="Mathew T."/>
            <person name="Mercado I.C."/>
            <person name="Mercado C."/>
            <person name="Meyer B."/>
            <person name="Montgomery K."/>
            <person name="Morgan M.B."/>
            <person name="Munidasa M."/>
            <person name="Nazareth L.V."/>
            <person name="Nelson J."/>
            <person name="Ng B.M."/>
            <person name="Nguyen N.B."/>
            <person name="Nguyen P.Q."/>
            <person name="Nguyen T."/>
            <person name="Obregon M."/>
            <person name="Okwuonu G.O."/>
            <person name="Onwere C.G."/>
            <person name="Orozco G."/>
            <person name="Parra A."/>
            <person name="Patel S."/>
            <person name="Patil S."/>
            <person name="Perez A."/>
            <person name="Perez Y."/>
            <person name="Pham C."/>
            <person name="Primus E.L."/>
            <person name="Pu L.-L."/>
            <person name="Puazo M."/>
            <person name="Qin X."/>
            <person name="Quiroz J.B."/>
            <person name="Reese J."/>
            <person name="Richards S."/>
            <person name="Rives C.M."/>
            <person name="Robberts R."/>
            <person name="Ruiz S.J."/>
            <person name="Ruiz M.J."/>
            <person name="Santibanez J."/>
            <person name="Schneider B.W."/>
            <person name="Sisson I."/>
            <person name="Smith M."/>
            <person name="Sodergren E."/>
            <person name="Song X.-Z."/>
            <person name="Song B.B."/>
            <person name="Summersgill H."/>
            <person name="Thelus R."/>
            <person name="Thornton R.D."/>
            <person name="Trejos Z.Y."/>
            <person name="Usmani K."/>
            <person name="Vattathil S."/>
            <person name="Villasana D."/>
            <person name="Walker D.L."/>
            <person name="Wang S."/>
            <person name="Wang K."/>
            <person name="White C.S."/>
            <person name="Williams A.C."/>
            <person name="Williamson J."/>
            <person name="Wilson K."/>
            <person name="Woghiren I.O."/>
            <person name="Woodworth J.R."/>
            <person name="Worley K.C."/>
            <person name="Wright R.A."/>
            <person name="Wu W."/>
            <person name="Young L."/>
            <person name="Zhang L."/>
            <person name="Zhang J."/>
            <person name="Zhu Y."/>
            <person name="Muzny D.M."/>
            <person name="Weinstock G."/>
            <person name="Gibbs R.A."/>
        </authorList>
    </citation>
    <scope>NUCLEOTIDE SEQUENCE [LARGE SCALE GENOMIC DNA]</scope>
    <source>
        <strain evidence="16">LSR1</strain>
    </source>
</reference>
<dbReference type="RefSeq" id="XP_029345314.1">
    <property type="nucleotide sequence ID" value="XM_029489454.1"/>
</dbReference>
<dbReference type="RefSeq" id="XP_029345313.1">
    <property type="nucleotide sequence ID" value="XM_029489453.1"/>
</dbReference>
<feature type="transmembrane region" description="Helical" evidence="13">
    <location>
        <begin position="95"/>
        <end position="116"/>
    </location>
</feature>
<feature type="transmembrane region" description="Helical" evidence="13">
    <location>
        <begin position="551"/>
        <end position="572"/>
    </location>
</feature>
<keyword evidence="16" id="KW-1185">Reference proteome</keyword>
<feature type="transmembrane region" description="Helical" evidence="13">
    <location>
        <begin position="584"/>
        <end position="606"/>
    </location>
</feature>
<feature type="region of interest" description="Disordered" evidence="12">
    <location>
        <begin position="269"/>
        <end position="319"/>
    </location>
</feature>
<dbReference type="Proteomes" id="UP000007819">
    <property type="component" value="Chromosome A2"/>
</dbReference>